<feature type="domain" description="Golgin subfamily A conserved" evidence="4">
    <location>
        <begin position="617"/>
        <end position="781"/>
    </location>
</feature>
<dbReference type="InterPro" id="IPR043937">
    <property type="entry name" value="GOLGA_C"/>
</dbReference>
<feature type="coiled-coil region" evidence="2">
    <location>
        <begin position="263"/>
        <end position="570"/>
    </location>
</feature>
<feature type="coiled-coil region" evidence="2">
    <location>
        <begin position="685"/>
        <end position="712"/>
    </location>
</feature>
<evidence type="ECO:0000256" key="2">
    <source>
        <dbReference type="SAM" id="Coils"/>
    </source>
</evidence>
<dbReference type="GO" id="GO:0007030">
    <property type="term" value="P:Golgi organization"/>
    <property type="evidence" value="ECO:0007669"/>
    <property type="project" value="TreeGrafter"/>
</dbReference>
<dbReference type="InterPro" id="IPR043976">
    <property type="entry name" value="GOLGA_cons_dom"/>
</dbReference>
<proteinExistence type="predicted"/>
<feature type="coiled-coil region" evidence="2">
    <location>
        <begin position="177"/>
        <end position="223"/>
    </location>
</feature>
<dbReference type="PANTHER" id="PTHR10881:SF46">
    <property type="entry name" value="GOLGIN SUBFAMILY A MEMBER 2"/>
    <property type="match status" value="1"/>
</dbReference>
<protein>
    <recommendedName>
        <fullName evidence="4">Golgin subfamily A conserved domain-containing protein</fullName>
    </recommendedName>
</protein>
<organism evidence="5 6">
    <name type="scientific">Buteo japonicus</name>
    <dbReference type="NCBI Taxonomy" id="224669"/>
    <lineage>
        <taxon>Eukaryota</taxon>
        <taxon>Metazoa</taxon>
        <taxon>Chordata</taxon>
        <taxon>Craniata</taxon>
        <taxon>Vertebrata</taxon>
        <taxon>Euteleostomi</taxon>
        <taxon>Archelosauria</taxon>
        <taxon>Archosauria</taxon>
        <taxon>Dinosauria</taxon>
        <taxon>Saurischia</taxon>
        <taxon>Theropoda</taxon>
        <taxon>Coelurosauria</taxon>
        <taxon>Aves</taxon>
        <taxon>Neognathae</taxon>
        <taxon>Neoaves</taxon>
        <taxon>Telluraves</taxon>
        <taxon>Accipitrimorphae</taxon>
        <taxon>Accipitriformes</taxon>
        <taxon>Accipitridae</taxon>
        <taxon>Accipitrinae</taxon>
        <taxon>Buteo</taxon>
    </lineage>
</organism>
<dbReference type="GO" id="GO:0032580">
    <property type="term" value="C:Golgi cisterna membrane"/>
    <property type="evidence" value="ECO:0007669"/>
    <property type="project" value="TreeGrafter"/>
</dbReference>
<feature type="region of interest" description="Disordered" evidence="3">
    <location>
        <begin position="1"/>
        <end position="43"/>
    </location>
</feature>
<dbReference type="InterPro" id="IPR024858">
    <property type="entry name" value="GOLGA"/>
</dbReference>
<evidence type="ECO:0000313" key="6">
    <source>
        <dbReference type="Proteomes" id="UP000694555"/>
    </source>
</evidence>
<dbReference type="Proteomes" id="UP000694555">
    <property type="component" value="Unplaced"/>
</dbReference>
<sequence>MLFSQLKEYQQKNNPGATAGTKKKRKTKEGSRPETPTNDDRQSPENVKIFIARSFFVSRSFSSTESLRQLSEQLNGLVSQVWPCFDPLVLLILLMFDTRYQELAVALDSSNLTNKQLVTKIEELVRNNPTNQFDIVFAAPPCSLGVCKVMGSLIVQFQKALCGLASTDSALTCSGEAENLAARLHSSRQRVSELERTLSSISMQQKQSEKVRHNKELVKERDNLKLELYKRSKSSEEIKQQNSELSEKVHSLVSKNSAMKLDMEDLHKKLEMAELMIQQFSNQAGSLDANQQLQMVLEEKASLETQVAQVRESLHQLQAERDQYVEKLKEERSIWQQRVQQLSEQVHTMAEEKEKHMAQIQELEANVTELLNKSAVKPMDIEPSSPAGPTAAELSLQEEIQRLQQEKEELHGQYQAQVRDNEQLSHLNREQEERLLELEKAVQRYNEESVDRQQILEDMQSDKATISRALSQNRELKEQLAELQNGFVKLTNENMEVTSALQSEQHVKKELAKKLGQLQENLGELKETLELKTQEARGLQEQRDQYYSHLQQYTVAYQQLSAEKEELHKQFLLQTQLMDRLQHEEVQGKVTVEMHLKELQQTKVTVKRGKWKDGRKSVAFLTSAMSQVEEEREDMRQQLAAQKQQCRSLLQQIAALRQEQQHNITLGGGKNVVQFGDSLNMESRFTDLMREKADLKERLEELEHRCIQLSGETDTIGEYIALYQSQRAILKQRHQEKEEYISRLAQDKEEMKMKLLELQDLVMRLVRERNEWYSKYVAAAQNPELLSYVPALSVFLTGLREVNLSDEAEQEAAVLHQSGFSPIDSKAAQPSQEDPTAKQIMQLLREIQNPQERLGSLLENPCIPFFYRADENDEVKIMVV</sequence>
<dbReference type="Pfam" id="PF19046">
    <property type="entry name" value="GM130_C"/>
    <property type="match status" value="1"/>
</dbReference>
<reference evidence="5" key="2">
    <citation type="submission" date="2025-09" db="UniProtKB">
        <authorList>
            <consortium name="Ensembl"/>
        </authorList>
    </citation>
    <scope>IDENTIFICATION</scope>
</reference>
<feature type="domain" description="Golgin subfamily A conserved" evidence="4">
    <location>
        <begin position="309"/>
        <end position="607"/>
    </location>
</feature>
<accession>A0A8C0BKR3</accession>
<dbReference type="Ensembl" id="ENSBJAT00000019084.1">
    <property type="protein sequence ID" value="ENSBJAP00000018568.1"/>
    <property type="gene ID" value="ENSBJAG00000012235.1"/>
</dbReference>
<keyword evidence="6" id="KW-1185">Reference proteome</keyword>
<feature type="compositionally biased region" description="Basic and acidic residues" evidence="3">
    <location>
        <begin position="28"/>
        <end position="43"/>
    </location>
</feature>
<evidence type="ECO:0000256" key="1">
    <source>
        <dbReference type="ARBA" id="ARBA00023054"/>
    </source>
</evidence>
<feature type="coiled-coil region" evidence="2">
    <location>
        <begin position="741"/>
        <end position="768"/>
    </location>
</feature>
<reference evidence="5" key="1">
    <citation type="submission" date="2025-08" db="UniProtKB">
        <authorList>
            <consortium name="Ensembl"/>
        </authorList>
    </citation>
    <scope>IDENTIFICATION</scope>
</reference>
<dbReference type="Pfam" id="PF15070">
    <property type="entry name" value="GOLGA2L5"/>
    <property type="match status" value="2"/>
</dbReference>
<name>A0A8C0BKR3_9AVES</name>
<feature type="coiled-coil region" evidence="2">
    <location>
        <begin position="618"/>
        <end position="659"/>
    </location>
</feature>
<dbReference type="PANTHER" id="PTHR10881">
    <property type="entry name" value="GOLGIN SUBFAMILY A MEMBER-RELATED"/>
    <property type="match status" value="1"/>
</dbReference>
<evidence type="ECO:0000259" key="4">
    <source>
        <dbReference type="Pfam" id="PF15070"/>
    </source>
</evidence>
<evidence type="ECO:0000256" key="3">
    <source>
        <dbReference type="SAM" id="MobiDB-lite"/>
    </source>
</evidence>
<dbReference type="GO" id="GO:0005801">
    <property type="term" value="C:cis-Golgi network"/>
    <property type="evidence" value="ECO:0007669"/>
    <property type="project" value="InterPro"/>
</dbReference>
<dbReference type="GO" id="GO:0000137">
    <property type="term" value="C:Golgi cis cisterna"/>
    <property type="evidence" value="ECO:0007669"/>
    <property type="project" value="TreeGrafter"/>
</dbReference>
<evidence type="ECO:0000313" key="5">
    <source>
        <dbReference type="Ensembl" id="ENSBJAP00000018568.1"/>
    </source>
</evidence>
<keyword evidence="1 2" id="KW-0175">Coiled coil</keyword>
<dbReference type="AlphaFoldDB" id="A0A8C0BKR3"/>